<gene>
    <name evidence="2" type="ORF">TARUN_10312</name>
</gene>
<dbReference type="EMBL" id="PXOA01001072">
    <property type="protein sequence ID" value="RFU71952.1"/>
    <property type="molecule type" value="Genomic_DNA"/>
</dbReference>
<proteinExistence type="predicted"/>
<accession>A0A395N759</accession>
<evidence type="ECO:0000256" key="1">
    <source>
        <dbReference type="SAM" id="MobiDB-lite"/>
    </source>
</evidence>
<name>A0A395N759_TRIAR</name>
<keyword evidence="3" id="KW-1185">Reference proteome</keyword>
<evidence type="ECO:0000313" key="3">
    <source>
        <dbReference type="Proteomes" id="UP000266272"/>
    </source>
</evidence>
<feature type="region of interest" description="Disordered" evidence="1">
    <location>
        <begin position="61"/>
        <end position="82"/>
    </location>
</feature>
<evidence type="ECO:0008006" key="4">
    <source>
        <dbReference type="Google" id="ProtNLM"/>
    </source>
</evidence>
<dbReference type="AlphaFoldDB" id="A0A395N759"/>
<evidence type="ECO:0000313" key="2">
    <source>
        <dbReference type="EMBL" id="RFU71952.1"/>
    </source>
</evidence>
<sequence>MPPTIVLIRHAQALHNEAHNCRLFTGPLHPRPPPDRPRHPAMRPAALQPRPALLLVPGPRRRHCEPDAADAADGEFGGRLAG</sequence>
<feature type="region of interest" description="Disordered" evidence="1">
    <location>
        <begin position="25"/>
        <end position="48"/>
    </location>
</feature>
<organism evidence="2 3">
    <name type="scientific">Trichoderma arundinaceum</name>
    <dbReference type="NCBI Taxonomy" id="490622"/>
    <lineage>
        <taxon>Eukaryota</taxon>
        <taxon>Fungi</taxon>
        <taxon>Dikarya</taxon>
        <taxon>Ascomycota</taxon>
        <taxon>Pezizomycotina</taxon>
        <taxon>Sordariomycetes</taxon>
        <taxon>Hypocreomycetidae</taxon>
        <taxon>Hypocreales</taxon>
        <taxon>Hypocreaceae</taxon>
        <taxon>Trichoderma</taxon>
    </lineage>
</organism>
<dbReference type="Proteomes" id="UP000266272">
    <property type="component" value="Unassembled WGS sequence"/>
</dbReference>
<comment type="caution">
    <text evidence="2">The sequence shown here is derived from an EMBL/GenBank/DDBJ whole genome shotgun (WGS) entry which is preliminary data.</text>
</comment>
<protein>
    <recommendedName>
        <fullName evidence="4">Phosphoglycerate mutase</fullName>
    </recommendedName>
</protein>
<reference evidence="2 3" key="1">
    <citation type="journal article" date="2018" name="PLoS Pathog.">
        <title>Evolution of structural diversity of trichothecenes, a family of toxins produced by plant pathogenic and entomopathogenic fungi.</title>
        <authorList>
            <person name="Proctor R.H."/>
            <person name="McCormick S.P."/>
            <person name="Kim H.S."/>
            <person name="Cardoza R.E."/>
            <person name="Stanley A.M."/>
            <person name="Lindo L."/>
            <person name="Kelly A."/>
            <person name="Brown D.W."/>
            <person name="Lee T."/>
            <person name="Vaughan M.M."/>
            <person name="Alexander N.J."/>
            <person name="Busman M."/>
            <person name="Gutierrez S."/>
        </authorList>
    </citation>
    <scope>NUCLEOTIDE SEQUENCE [LARGE SCALE GENOMIC DNA]</scope>
    <source>
        <strain evidence="2 3">IBT 40837</strain>
    </source>
</reference>